<reference evidence="4" key="1">
    <citation type="submission" date="2016-10" db="EMBL/GenBank/DDBJ databases">
        <authorList>
            <person name="Varghese N."/>
            <person name="Submissions S."/>
        </authorList>
    </citation>
    <scope>NUCLEOTIDE SEQUENCE [LARGE SCALE GENOMIC DNA]</scope>
    <source>
        <strain evidence="4">SUR2</strain>
    </source>
</reference>
<evidence type="ECO:0000259" key="2">
    <source>
        <dbReference type="PROSITE" id="PS51406"/>
    </source>
</evidence>
<dbReference type="InterPro" id="IPR014716">
    <property type="entry name" value="Fibrinogen_a/b/g_C_1"/>
</dbReference>
<dbReference type="AlphaFoldDB" id="A0A1K2IV74"/>
<gene>
    <name evidence="3" type="ORF">SAMN05216324_11718</name>
</gene>
<sequence>MKTINCLKNLTILLAFNVFHFFNAQVGIGTPTPRGSLDINTPTTNNYGLVLPTNISPANMLNPQGGNPVPGTIMYDSTQDCVKLYKQSLNGGPSGWSDCLQSSVSSSVSADCNAVSNGFGGTYKKGTAMTATNTFKVTLTNNSFSQATIALAVSDLTLSGITGVTIASVAPASATINAGGTQVVTYTLSGNPTTCGTLTGNWQKITLNCTKTTTVSPNPTFTCASGAWSSALSPSEKLNGLINGQAYSGNYAIPYTGGECGLPAETLTSNGLTFSYAGGALSTSGTIQYTLSGTYTGASNGAVTFTTATGCSVYIGPCSSCKEILEQVGGTPSGLYYVNLNKAGTADTQRVYCDMTTDGGGWTLLAVNGTSFPSQTQKTVIADLNDNGYLPRATVIKIANIGTQVQLRAGNSSTSFANKITSQSGGAAILALRNSDATNMGLGTWHRANAVTDFSNNTTPPVTGTWGWTFSSCTPTTTTGWPMMYHSCGTATNVHWFMSGASNRTSVGEPWASTWVR</sequence>
<evidence type="ECO:0000256" key="1">
    <source>
        <dbReference type="SAM" id="SignalP"/>
    </source>
</evidence>
<dbReference type="Gene3D" id="3.90.215.10">
    <property type="entry name" value="Gamma Fibrinogen, chain A, domain 1"/>
    <property type="match status" value="1"/>
</dbReference>
<keyword evidence="4" id="KW-1185">Reference proteome</keyword>
<name>A0A1K2IV74_9FLAO</name>
<dbReference type="InterPro" id="IPR036056">
    <property type="entry name" value="Fibrinogen-like_C"/>
</dbReference>
<dbReference type="Pfam" id="PF00147">
    <property type="entry name" value="Fibrinogen_C"/>
    <property type="match status" value="1"/>
</dbReference>
<dbReference type="Proteomes" id="UP000182034">
    <property type="component" value="Unassembled WGS sequence"/>
</dbReference>
<dbReference type="STRING" id="1612149.SAMN05216324_11718"/>
<feature type="signal peptide" evidence="1">
    <location>
        <begin position="1"/>
        <end position="24"/>
    </location>
</feature>
<proteinExistence type="predicted"/>
<dbReference type="EMBL" id="FPKW01000017">
    <property type="protein sequence ID" value="SFZ96206.1"/>
    <property type="molecule type" value="Genomic_DNA"/>
</dbReference>
<keyword evidence="1" id="KW-0732">Signal</keyword>
<dbReference type="SUPFAM" id="SSF56496">
    <property type="entry name" value="Fibrinogen C-terminal domain-like"/>
    <property type="match status" value="1"/>
</dbReference>
<dbReference type="RefSeq" id="WP_072411844.1">
    <property type="nucleotide sequence ID" value="NZ_FPKW01000017.1"/>
</dbReference>
<dbReference type="InterPro" id="IPR002181">
    <property type="entry name" value="Fibrinogen_a/b/g_C_dom"/>
</dbReference>
<accession>A0A1K2IV74</accession>
<dbReference type="OrthoDB" id="1252557at2"/>
<organism evidence="3 4">
    <name type="scientific">Chryseobacterium limigenitum</name>
    <dbReference type="NCBI Taxonomy" id="1612149"/>
    <lineage>
        <taxon>Bacteria</taxon>
        <taxon>Pseudomonadati</taxon>
        <taxon>Bacteroidota</taxon>
        <taxon>Flavobacteriia</taxon>
        <taxon>Flavobacteriales</taxon>
        <taxon>Weeksellaceae</taxon>
        <taxon>Chryseobacterium group</taxon>
        <taxon>Chryseobacterium</taxon>
    </lineage>
</organism>
<protein>
    <submittedName>
        <fullName evidence="3">Fibrinogen beta and gamma chains, C-terminal globular domain</fullName>
    </submittedName>
</protein>
<dbReference type="SMART" id="SM00186">
    <property type="entry name" value="FBG"/>
    <property type="match status" value="1"/>
</dbReference>
<evidence type="ECO:0000313" key="4">
    <source>
        <dbReference type="Proteomes" id="UP000182034"/>
    </source>
</evidence>
<dbReference type="NCBIfam" id="NF040941">
    <property type="entry name" value="GGGWT_bact"/>
    <property type="match status" value="1"/>
</dbReference>
<evidence type="ECO:0000313" key="3">
    <source>
        <dbReference type="EMBL" id="SFZ96206.1"/>
    </source>
</evidence>
<dbReference type="PROSITE" id="PS51406">
    <property type="entry name" value="FIBRINOGEN_C_2"/>
    <property type="match status" value="1"/>
</dbReference>
<feature type="chain" id="PRO_5012295332" evidence="1">
    <location>
        <begin position="25"/>
        <end position="517"/>
    </location>
</feature>
<feature type="domain" description="Fibrinogen C-terminal" evidence="2">
    <location>
        <begin position="312"/>
        <end position="364"/>
    </location>
</feature>